<comment type="caution">
    <text evidence="5">The sequence shown here is derived from an EMBL/GenBank/DDBJ whole genome shotgun (WGS) entry which is preliminary data.</text>
</comment>
<feature type="compositionally biased region" description="Low complexity" evidence="2">
    <location>
        <begin position="291"/>
        <end position="306"/>
    </location>
</feature>
<evidence type="ECO:0000313" key="5">
    <source>
        <dbReference type="EMBL" id="KAF8796199.1"/>
    </source>
</evidence>
<sequence length="1563" mass="176029">MTDICPRPCSRLATAAILIIIGVIQLLAGVILLRSKYADLLSGPDFMTGSSCLNVEIVQFQGGTYITSVFSPILCIVVSLVILSGSCIEICRDINDNKAKNSIANDDSYNWVFDPKSNGNVKVICDTIETSSESSSASEDSVFTEEDSSYSRRKSILAIRNIPSPLNMWKEKRERILKDANWKNEQSRRDLVLEKPNFYDCSHEKLIPRIKESSLRRDINPKFGDLGKKSSKSFKSILKRSSSSPVSRGAGFHASNANNSVEPCRIYDRGQGSNDENQENRYSGPLRARKTASSNKNKSSKSTKTCGKSLNRAEVVYNEDLHFVDPIISELKAETLRELKQKVAKILPGASVAVIKLPNNCENQECRSISECSEEPLGDAGNFKEKPPCSDVARYKLFTNCSENSTSSGKQLLSEKTPESVHQSSYSSGNSSYVQSAYKNKGTNTGLSAISRIRSKSFDYVNEEESLQNRDESKYSSFKIVDNNKNISLDSQRVNSLKQQNKKIDTSRKMSMASIAEIPSEEDYYSDRNSVYSASDFGDHSHMTDENSNVRVKMSPSSRHIHLRKASRRKSSLTSNKLLKRMWSSSEPKINVSDLIVDKDSLIGLSEEELVARTFRIRSLRKTVEDRLKKKKESEKQVASNNGFCGKTFLNRKGIMDTEQNIGIEFPLQLQELLPCGYSYKLKKWTPFENKPNHFEAVILTNVYTEEEAQEWWHEFNIKSNTTMRVRATCPKTGKVNTFKIYLRCLHQGRAEKSEKSDCQKKSKTVTPIKRNTNCPAGMIVAIRRHIKYSRSKMRDPVDPVHPCEIQIRFVHNHPTNSADSLRFRPVSKEAEERLLSLYQIGHSPASALEMLKIDLQIKYGSSYSQIISDRYHCPDKSFCYRLYYKHFGKDYAASSKKDVINLLNSKIQDYNSDMGQVCLCMGASGTDYAVAVCTPLMKRAHALLQSGTTVYIETCESPGNKERTEHYILLMVAHTAAGGIPLGAILCTNNNAAILTLGFQLLKQLLPEHAFFCRNETGPYAFMIGDFESQQAALLNVWPESDIVICVFRMLQCMWRWLWDEKHNILRDHRLYLLYLVKTLLFASSESEIGEKYQSLCADNISILYPAYLQQANCLWEKRHMWGICFHRLLPLLGANNYYEAAVRALKDKVFEQTKAFNTIQLLNYIVTCLDSYYRIKLLDILHNKVTYVFRSHYPDGIPTHVDNEIKQVAGNYFLVPSEQGDGKIHTVDVELNTCSCSLGMSGALCIHQYWVFQKIPMEMFKVGSIDDELRQKLFVVATGSSFIETAEFPAEVSQSVLTGIISSDTSSGVHAESNAISNVECIFTETNSSHSIESSSTSNVLVSLENSHELVTLPSVGTQVSSNVFINPSTCIIEVSTNETIDSSAEMRSNKSMKNTDAERILSSPLHTTSGDITELKVLEDSSDIDKRMNKVLEKFEDFCQRVKDGLRSNPKDFLPALEIMMKTLERKGNSNDLLISGLSFFGVLSAPSLVHKGRRRSNTSKVAHTEEIVPKVHGRQMITYGKKRSFICNGEERMTSASNESFKESTILQNETSFELLKTS</sequence>
<dbReference type="EMBL" id="JABXBU010000001">
    <property type="protein sequence ID" value="KAF8796199.1"/>
    <property type="molecule type" value="Genomic_DNA"/>
</dbReference>
<keyword evidence="3" id="KW-0812">Transmembrane</keyword>
<feature type="region of interest" description="Disordered" evidence="2">
    <location>
        <begin position="403"/>
        <end position="432"/>
    </location>
</feature>
<dbReference type="PANTHER" id="PTHR35385">
    <property type="entry name" value="PROTEIN B, PUTATIVE-RELATED-RELATED"/>
    <property type="match status" value="1"/>
</dbReference>
<organism evidence="5 6">
    <name type="scientific">Argiope bruennichi</name>
    <name type="common">Wasp spider</name>
    <name type="synonym">Aranea bruennichi</name>
    <dbReference type="NCBI Taxonomy" id="94029"/>
    <lineage>
        <taxon>Eukaryota</taxon>
        <taxon>Metazoa</taxon>
        <taxon>Ecdysozoa</taxon>
        <taxon>Arthropoda</taxon>
        <taxon>Chelicerata</taxon>
        <taxon>Arachnida</taxon>
        <taxon>Araneae</taxon>
        <taxon>Araneomorphae</taxon>
        <taxon>Entelegynae</taxon>
        <taxon>Araneoidea</taxon>
        <taxon>Araneidae</taxon>
        <taxon>Argiope</taxon>
    </lineage>
</organism>
<reference evidence="5" key="2">
    <citation type="submission" date="2020-06" db="EMBL/GenBank/DDBJ databases">
        <authorList>
            <person name="Sheffer M."/>
        </authorList>
    </citation>
    <scope>NUCLEOTIDE SEQUENCE</scope>
</reference>
<dbReference type="InterPro" id="IPR007527">
    <property type="entry name" value="Znf_SWIM"/>
</dbReference>
<evidence type="ECO:0000313" key="6">
    <source>
        <dbReference type="Proteomes" id="UP000807504"/>
    </source>
</evidence>
<keyword evidence="1" id="KW-0862">Zinc</keyword>
<dbReference type="Proteomes" id="UP000807504">
    <property type="component" value="Unassembled WGS sequence"/>
</dbReference>
<dbReference type="PROSITE" id="PS50966">
    <property type="entry name" value="ZF_SWIM"/>
    <property type="match status" value="1"/>
</dbReference>
<feature type="domain" description="SWIM-type" evidence="4">
    <location>
        <begin position="1227"/>
        <end position="1258"/>
    </location>
</feature>
<accession>A0A8T0G2X6</accession>
<keyword evidence="1" id="KW-0863">Zinc-finger</keyword>
<reference evidence="5" key="1">
    <citation type="journal article" date="2020" name="bioRxiv">
        <title>Chromosome-level reference genome of the European wasp spider Argiope bruennichi: a resource for studies on range expansion and evolutionary adaptation.</title>
        <authorList>
            <person name="Sheffer M.M."/>
            <person name="Hoppe A."/>
            <person name="Krehenwinkel H."/>
            <person name="Uhl G."/>
            <person name="Kuss A.W."/>
            <person name="Jensen L."/>
            <person name="Jensen C."/>
            <person name="Gillespie R.G."/>
            <person name="Hoff K.J."/>
            <person name="Prost S."/>
        </authorList>
    </citation>
    <scope>NUCLEOTIDE SEQUENCE</scope>
</reference>
<feature type="transmembrane region" description="Helical" evidence="3">
    <location>
        <begin position="12"/>
        <end position="33"/>
    </location>
</feature>
<evidence type="ECO:0000259" key="4">
    <source>
        <dbReference type="PROSITE" id="PS50966"/>
    </source>
</evidence>
<feature type="region of interest" description="Disordered" evidence="2">
    <location>
        <begin position="263"/>
        <end position="306"/>
    </location>
</feature>
<gene>
    <name evidence="5" type="ORF">HNY73_000609</name>
</gene>
<feature type="compositionally biased region" description="Low complexity" evidence="2">
    <location>
        <begin position="420"/>
        <end position="432"/>
    </location>
</feature>
<keyword evidence="1" id="KW-0479">Metal-binding</keyword>
<dbReference type="PANTHER" id="PTHR35385:SF2">
    <property type="entry name" value="PROTEIN B, PUTATIVE-RELATED"/>
    <property type="match status" value="1"/>
</dbReference>
<proteinExistence type="predicted"/>
<keyword evidence="3" id="KW-1133">Transmembrane helix</keyword>
<keyword evidence="6" id="KW-1185">Reference proteome</keyword>
<evidence type="ECO:0000256" key="3">
    <source>
        <dbReference type="SAM" id="Phobius"/>
    </source>
</evidence>
<name>A0A8T0G2X6_ARGBR</name>
<protein>
    <recommendedName>
        <fullName evidence="4">SWIM-type domain-containing protein</fullName>
    </recommendedName>
</protein>
<keyword evidence="3" id="KW-0472">Membrane</keyword>
<evidence type="ECO:0000256" key="2">
    <source>
        <dbReference type="SAM" id="MobiDB-lite"/>
    </source>
</evidence>
<evidence type="ECO:0000256" key="1">
    <source>
        <dbReference type="PROSITE-ProRule" id="PRU00325"/>
    </source>
</evidence>
<dbReference type="GO" id="GO:0008270">
    <property type="term" value="F:zinc ion binding"/>
    <property type="evidence" value="ECO:0007669"/>
    <property type="project" value="UniProtKB-KW"/>
</dbReference>